<proteinExistence type="predicted"/>
<keyword evidence="2" id="KW-0732">Signal</keyword>
<keyword evidence="3" id="KW-0029">Amino-acid transport</keyword>
<keyword evidence="4" id="KW-1133">Transmembrane helix</keyword>
<dbReference type="GO" id="GO:0006865">
    <property type="term" value="P:amino acid transport"/>
    <property type="evidence" value="ECO:0007669"/>
    <property type="project" value="UniProtKB-KW"/>
</dbReference>
<dbReference type="SUPFAM" id="SSF53822">
    <property type="entry name" value="Periplasmic binding protein-like I"/>
    <property type="match status" value="1"/>
</dbReference>
<organism evidence="6">
    <name type="scientific">Caldiarchaeum subterraneum</name>
    <dbReference type="NCBI Taxonomy" id="311458"/>
    <lineage>
        <taxon>Archaea</taxon>
        <taxon>Nitrososphaerota</taxon>
        <taxon>Candidatus Caldarchaeales</taxon>
        <taxon>Candidatus Caldarchaeaceae</taxon>
        <taxon>Candidatus Caldarchaeum</taxon>
    </lineage>
</organism>
<dbReference type="Pfam" id="PF13458">
    <property type="entry name" value="Peripla_BP_6"/>
    <property type="match status" value="1"/>
</dbReference>
<dbReference type="AlphaFoldDB" id="A0A7C5LGI4"/>
<evidence type="ECO:0000256" key="3">
    <source>
        <dbReference type="ARBA" id="ARBA00022970"/>
    </source>
</evidence>
<feature type="domain" description="Leucine-binding protein" evidence="5">
    <location>
        <begin position="99"/>
        <end position="450"/>
    </location>
</feature>
<evidence type="ECO:0000256" key="1">
    <source>
        <dbReference type="ARBA" id="ARBA00022448"/>
    </source>
</evidence>
<gene>
    <name evidence="6" type="ORF">ENM11_07320</name>
</gene>
<dbReference type="InterPro" id="IPR000709">
    <property type="entry name" value="Leu_Ile_Val-bd"/>
</dbReference>
<dbReference type="PANTHER" id="PTHR30483:SF6">
    <property type="entry name" value="PERIPLASMIC BINDING PROTEIN OF ABC TRANSPORTER FOR NATURAL AMINO ACIDS"/>
    <property type="match status" value="1"/>
</dbReference>
<dbReference type="InterPro" id="IPR028081">
    <property type="entry name" value="Leu-bd"/>
</dbReference>
<sequence>MPEKNNEGAGGRKISRRKAISSTVAAGAIVGVGVVAGLGGYFAGSSSGGRVQTITQREMVTVGGQTVTVGGQTVTVTNTVTQPTTVTATVTGVAGTPKPVVIGYTLPKTGGFAANGIIHDIADEVAVRRINETGGLLGRPVQRLVYDDRSDISQIPPLYERLITQDRVDLIVGPYATPFIAAAMPVAEKYRKVYIFDSYTLPKQARYEFAFSSWATGYNTDVEWPTLLFEALQNSAGKLPKSLVVVHSTHPGAAFIAGGVPAVAQRFGIQVLDVIRYELGTTDFLPIATRLKELKPEFLVQCGLVLDESNMRQALDKAGFIPYGHSSLWPAVGALLGLGPLGDGLISQSVFEAHIPFTQDAEARYFVENYQKRAREAGLAYWKADTQSGTSYAMFQILREAVRGSGSLNDEDIGRWLKKNKVDTIFGELTFDGPNNYGPMKTWIAQIQNGEQVVVWPPDYAKPRAKLQYPSPLAKGY</sequence>
<dbReference type="InterPro" id="IPR028082">
    <property type="entry name" value="Peripla_BP_I"/>
</dbReference>
<evidence type="ECO:0000256" key="4">
    <source>
        <dbReference type="SAM" id="Phobius"/>
    </source>
</evidence>
<evidence type="ECO:0000256" key="2">
    <source>
        <dbReference type="ARBA" id="ARBA00022729"/>
    </source>
</evidence>
<protein>
    <recommendedName>
        <fullName evidence="5">Leucine-binding protein domain-containing protein</fullName>
    </recommendedName>
</protein>
<evidence type="ECO:0000259" key="5">
    <source>
        <dbReference type="Pfam" id="PF13458"/>
    </source>
</evidence>
<keyword evidence="4" id="KW-0812">Transmembrane</keyword>
<dbReference type="Gene3D" id="3.40.50.2300">
    <property type="match status" value="2"/>
</dbReference>
<evidence type="ECO:0000313" key="6">
    <source>
        <dbReference type="EMBL" id="HHK68943.1"/>
    </source>
</evidence>
<dbReference type="InterPro" id="IPR051010">
    <property type="entry name" value="BCAA_transport"/>
</dbReference>
<dbReference type="PANTHER" id="PTHR30483">
    <property type="entry name" value="LEUCINE-SPECIFIC-BINDING PROTEIN"/>
    <property type="match status" value="1"/>
</dbReference>
<feature type="transmembrane region" description="Helical" evidence="4">
    <location>
        <begin position="20"/>
        <end position="43"/>
    </location>
</feature>
<name>A0A7C5LGI4_CALS0</name>
<dbReference type="PRINTS" id="PR00337">
    <property type="entry name" value="LEUILEVALBP"/>
</dbReference>
<dbReference type="EMBL" id="DRWN01000061">
    <property type="protein sequence ID" value="HHK68943.1"/>
    <property type="molecule type" value="Genomic_DNA"/>
</dbReference>
<keyword evidence="4" id="KW-0472">Membrane</keyword>
<keyword evidence="1" id="KW-0813">Transport</keyword>
<comment type="caution">
    <text evidence="6">The sequence shown here is derived from an EMBL/GenBank/DDBJ whole genome shotgun (WGS) entry which is preliminary data.</text>
</comment>
<reference evidence="6" key="1">
    <citation type="journal article" date="2020" name="mSystems">
        <title>Genome- and Community-Level Interaction Insights into Carbon Utilization and Element Cycling Functions of Hydrothermarchaeota in Hydrothermal Sediment.</title>
        <authorList>
            <person name="Zhou Z."/>
            <person name="Liu Y."/>
            <person name="Xu W."/>
            <person name="Pan J."/>
            <person name="Luo Z.H."/>
            <person name="Li M."/>
        </authorList>
    </citation>
    <scope>NUCLEOTIDE SEQUENCE [LARGE SCALE GENOMIC DNA]</scope>
    <source>
        <strain evidence="6">SpSt-1056</strain>
    </source>
</reference>
<accession>A0A7C5LGI4</accession>